<dbReference type="AlphaFoldDB" id="A0A8H5ZCE9"/>
<protein>
    <recommendedName>
        <fullName evidence="7">NodB homology domain-containing protein</fullName>
    </recommendedName>
</protein>
<dbReference type="SUPFAM" id="SSF88713">
    <property type="entry name" value="Glycoside hydrolase/deacetylase"/>
    <property type="match status" value="1"/>
</dbReference>
<dbReference type="GO" id="GO:0046872">
    <property type="term" value="F:metal ion binding"/>
    <property type="evidence" value="ECO:0007669"/>
    <property type="project" value="UniProtKB-KW"/>
</dbReference>
<keyword evidence="6" id="KW-0170">Cobalt</keyword>
<evidence type="ECO:0000256" key="5">
    <source>
        <dbReference type="ARBA" id="ARBA00023277"/>
    </source>
</evidence>
<evidence type="ECO:0000259" key="7">
    <source>
        <dbReference type="PROSITE" id="PS51677"/>
    </source>
</evidence>
<dbReference type="InterPro" id="IPR011330">
    <property type="entry name" value="Glyco_hydro/deAcase_b/a-brl"/>
</dbReference>
<organism evidence="8 9">
    <name type="scientific">Cochliobolus sativus</name>
    <name type="common">Common root rot and spot blotch fungus</name>
    <name type="synonym">Bipolaris sorokiniana</name>
    <dbReference type="NCBI Taxonomy" id="45130"/>
    <lineage>
        <taxon>Eukaryota</taxon>
        <taxon>Fungi</taxon>
        <taxon>Dikarya</taxon>
        <taxon>Ascomycota</taxon>
        <taxon>Pezizomycotina</taxon>
        <taxon>Dothideomycetes</taxon>
        <taxon>Pleosporomycetidae</taxon>
        <taxon>Pleosporales</taxon>
        <taxon>Pleosporineae</taxon>
        <taxon>Pleosporaceae</taxon>
        <taxon>Bipolaris</taxon>
    </lineage>
</organism>
<feature type="non-terminal residue" evidence="8">
    <location>
        <position position="214"/>
    </location>
</feature>
<evidence type="ECO:0000256" key="3">
    <source>
        <dbReference type="ARBA" id="ARBA00022729"/>
    </source>
</evidence>
<accession>A0A8H5ZCE9</accession>
<keyword evidence="3" id="KW-0732">Signal</keyword>
<dbReference type="Gene3D" id="3.20.20.370">
    <property type="entry name" value="Glycoside hydrolase/deacetylase"/>
    <property type="match status" value="1"/>
</dbReference>
<sequence>RCKTPFTVALTFDDNPDDTLSELLRLLKKYNATATFFPNAPYHLDRWGLDKDVRAIHAEGHQIGTHTWDHLDMKTIDDARALEDIKRMNDWLHHILGIRSSFVRPPYGECHKSCRESLRSNGFTAVRWSLDAFDWKYQEPDMVNSSLDILQSWIATQDGLLEEQREWPIVLMHARFQNTVTTLAPTLLESLSARGFKFVSVAECLGFSKEQWYY</sequence>
<dbReference type="Pfam" id="PF01522">
    <property type="entry name" value="Polysacc_deac_1"/>
    <property type="match status" value="1"/>
</dbReference>
<dbReference type="Proteomes" id="UP000624244">
    <property type="component" value="Unassembled WGS sequence"/>
</dbReference>
<proteinExistence type="predicted"/>
<dbReference type="GO" id="GO:0016810">
    <property type="term" value="F:hydrolase activity, acting on carbon-nitrogen (but not peptide) bonds"/>
    <property type="evidence" value="ECO:0007669"/>
    <property type="project" value="InterPro"/>
</dbReference>
<evidence type="ECO:0000256" key="4">
    <source>
        <dbReference type="ARBA" id="ARBA00022801"/>
    </source>
</evidence>
<reference evidence="8" key="1">
    <citation type="submission" date="2019-11" db="EMBL/GenBank/DDBJ databases">
        <title>Bipolaris sorokiniana Genome sequencing.</title>
        <authorList>
            <person name="Wang H."/>
        </authorList>
    </citation>
    <scope>NUCLEOTIDE SEQUENCE</scope>
</reference>
<keyword evidence="2" id="KW-0479">Metal-binding</keyword>
<dbReference type="PROSITE" id="PS51677">
    <property type="entry name" value="NODB"/>
    <property type="match status" value="1"/>
</dbReference>
<comment type="cofactor">
    <cofactor evidence="1">
        <name>Co(2+)</name>
        <dbReference type="ChEBI" id="CHEBI:48828"/>
    </cofactor>
</comment>
<keyword evidence="5" id="KW-0119">Carbohydrate metabolism</keyword>
<dbReference type="PANTHER" id="PTHR46471">
    <property type="entry name" value="CHITIN DEACETYLASE"/>
    <property type="match status" value="1"/>
</dbReference>
<feature type="domain" description="NodB homology" evidence="7">
    <location>
        <begin position="6"/>
        <end position="199"/>
    </location>
</feature>
<keyword evidence="4" id="KW-0378">Hydrolase</keyword>
<evidence type="ECO:0000313" key="8">
    <source>
        <dbReference type="EMBL" id="KAF5845674.1"/>
    </source>
</evidence>
<comment type="caution">
    <text evidence="8">The sequence shown here is derived from an EMBL/GenBank/DDBJ whole genome shotgun (WGS) entry which is preliminary data.</text>
</comment>
<evidence type="ECO:0000256" key="1">
    <source>
        <dbReference type="ARBA" id="ARBA00001941"/>
    </source>
</evidence>
<dbReference type="PANTHER" id="PTHR46471:SF2">
    <property type="entry name" value="CHITIN DEACETYLASE-RELATED"/>
    <property type="match status" value="1"/>
</dbReference>
<evidence type="ECO:0000256" key="2">
    <source>
        <dbReference type="ARBA" id="ARBA00022723"/>
    </source>
</evidence>
<dbReference type="EMBL" id="WNKQ01000018">
    <property type="protein sequence ID" value="KAF5845674.1"/>
    <property type="molecule type" value="Genomic_DNA"/>
</dbReference>
<name>A0A8H5ZCE9_COCSA</name>
<evidence type="ECO:0000313" key="9">
    <source>
        <dbReference type="Proteomes" id="UP000624244"/>
    </source>
</evidence>
<dbReference type="GO" id="GO:0005975">
    <property type="term" value="P:carbohydrate metabolic process"/>
    <property type="evidence" value="ECO:0007669"/>
    <property type="project" value="InterPro"/>
</dbReference>
<evidence type="ECO:0000256" key="6">
    <source>
        <dbReference type="ARBA" id="ARBA00023285"/>
    </source>
</evidence>
<dbReference type="InterPro" id="IPR002509">
    <property type="entry name" value="NODB_dom"/>
</dbReference>
<gene>
    <name evidence="8" type="ORF">GGP41_009463</name>
</gene>